<keyword evidence="11" id="KW-1185">Reference proteome</keyword>
<evidence type="ECO:0000256" key="4">
    <source>
        <dbReference type="ARBA" id="ARBA00022723"/>
    </source>
</evidence>
<dbReference type="EMBL" id="FOKA01000001">
    <property type="protein sequence ID" value="SFA72587.1"/>
    <property type="molecule type" value="Genomic_DNA"/>
</dbReference>
<dbReference type="InterPro" id="IPR039261">
    <property type="entry name" value="FNR_nucleotide-bd"/>
</dbReference>
<evidence type="ECO:0000259" key="8">
    <source>
        <dbReference type="PROSITE" id="PS51085"/>
    </source>
</evidence>
<dbReference type="InterPro" id="IPR017938">
    <property type="entry name" value="Riboflavin_synthase-like_b-brl"/>
</dbReference>
<evidence type="ECO:0000256" key="3">
    <source>
        <dbReference type="ARBA" id="ARBA00022714"/>
    </source>
</evidence>
<dbReference type="GO" id="GO:0016491">
    <property type="term" value="F:oxidoreductase activity"/>
    <property type="evidence" value="ECO:0007669"/>
    <property type="project" value="UniProtKB-KW"/>
</dbReference>
<dbReference type="Gene3D" id="3.40.50.80">
    <property type="entry name" value="Nucleotide-binding domain of ferredoxin-NADP reductase (FNR) module"/>
    <property type="match status" value="1"/>
</dbReference>
<dbReference type="PROSITE" id="PS00197">
    <property type="entry name" value="2FE2S_FER_1"/>
    <property type="match status" value="1"/>
</dbReference>
<dbReference type="PRINTS" id="PR00409">
    <property type="entry name" value="PHDIOXRDTASE"/>
</dbReference>
<reference evidence="10 11" key="1">
    <citation type="submission" date="2016-10" db="EMBL/GenBank/DDBJ databases">
        <authorList>
            <person name="de Groot N.N."/>
        </authorList>
    </citation>
    <scope>NUCLEOTIDE SEQUENCE [LARGE SCALE GENOMIC DNA]</scope>
    <source>
        <strain evidence="10 11">CGMCC 4.6945</strain>
    </source>
</reference>
<organism evidence="10 11">
    <name type="scientific">Cellulomonas marina</name>
    <dbReference type="NCBI Taxonomy" id="988821"/>
    <lineage>
        <taxon>Bacteria</taxon>
        <taxon>Bacillati</taxon>
        <taxon>Actinomycetota</taxon>
        <taxon>Actinomycetes</taxon>
        <taxon>Micrococcales</taxon>
        <taxon>Cellulomonadaceae</taxon>
        <taxon>Cellulomonas</taxon>
    </lineage>
</organism>
<protein>
    <submittedName>
        <fullName evidence="10">Ferredoxin-NADP reductase</fullName>
    </submittedName>
</protein>
<evidence type="ECO:0000256" key="1">
    <source>
        <dbReference type="ARBA" id="ARBA00001974"/>
    </source>
</evidence>
<dbReference type="PROSITE" id="PS51085">
    <property type="entry name" value="2FE2S_FER_2"/>
    <property type="match status" value="1"/>
</dbReference>
<feature type="domain" description="FAD-binding FR-type" evidence="9">
    <location>
        <begin position="5"/>
        <end position="108"/>
    </location>
</feature>
<feature type="domain" description="2Fe-2S ferredoxin-type" evidence="8">
    <location>
        <begin position="239"/>
        <end position="324"/>
    </location>
</feature>
<sequence>MSVADTAYDVVVAARTPIADGVVLLDLARADGLPLPGWVPGAHVDLVLGTGSDALERQYSLCGVPGAPVWQVAVLLEPGGRGGSVRAHALAVGDALVVRGPRNLFAYDASDWATSGPVLFVAGGIGITPLLPMVRSAAAAGHDWRLVHAGRSRRTLAFSAALADEHPDRVRLHVGDEGDRLDVAALLAATDPAATVYCCGPARLMEAVEAASATRRAGSLHLERFVPRDVGEPVLAGPFEVELELSGLTLTVPPERSVLDVVEEAGVLVLSSCREGTCGTCETPVLEGEVDHRDSVLTADERADGRAMMICVSRAACPRLVLEL</sequence>
<dbReference type="GO" id="GO:0051537">
    <property type="term" value="F:2 iron, 2 sulfur cluster binding"/>
    <property type="evidence" value="ECO:0007669"/>
    <property type="project" value="UniProtKB-KW"/>
</dbReference>
<keyword evidence="2" id="KW-0285">Flavoprotein</keyword>
<dbReference type="PANTHER" id="PTHR47354">
    <property type="entry name" value="NADH OXIDOREDUCTASE HCR"/>
    <property type="match status" value="1"/>
</dbReference>
<dbReference type="InterPro" id="IPR036010">
    <property type="entry name" value="2Fe-2S_ferredoxin-like_sf"/>
</dbReference>
<evidence type="ECO:0000256" key="6">
    <source>
        <dbReference type="ARBA" id="ARBA00023004"/>
    </source>
</evidence>
<dbReference type="InterPro" id="IPR017927">
    <property type="entry name" value="FAD-bd_FR_type"/>
</dbReference>
<dbReference type="Proteomes" id="UP000199012">
    <property type="component" value="Unassembled WGS sequence"/>
</dbReference>
<dbReference type="SUPFAM" id="SSF52343">
    <property type="entry name" value="Ferredoxin reductase-like, C-terminal NADP-linked domain"/>
    <property type="match status" value="1"/>
</dbReference>
<dbReference type="SUPFAM" id="SSF54292">
    <property type="entry name" value="2Fe-2S ferredoxin-like"/>
    <property type="match status" value="1"/>
</dbReference>
<dbReference type="GO" id="GO:0046872">
    <property type="term" value="F:metal ion binding"/>
    <property type="evidence" value="ECO:0007669"/>
    <property type="project" value="UniProtKB-KW"/>
</dbReference>
<dbReference type="Pfam" id="PF00111">
    <property type="entry name" value="Fer2"/>
    <property type="match status" value="1"/>
</dbReference>
<keyword evidence="3" id="KW-0001">2Fe-2S</keyword>
<dbReference type="InterPro" id="IPR001041">
    <property type="entry name" value="2Fe-2S_ferredoxin-type"/>
</dbReference>
<keyword evidence="6" id="KW-0408">Iron</keyword>
<dbReference type="InterPro" id="IPR050415">
    <property type="entry name" value="MRET"/>
</dbReference>
<dbReference type="STRING" id="988821.SAMN05421867_101236"/>
<comment type="cofactor">
    <cofactor evidence="1">
        <name>FAD</name>
        <dbReference type="ChEBI" id="CHEBI:57692"/>
    </cofactor>
</comment>
<evidence type="ECO:0000313" key="10">
    <source>
        <dbReference type="EMBL" id="SFA72587.1"/>
    </source>
</evidence>
<dbReference type="RefSeq" id="WP_090029950.1">
    <property type="nucleotide sequence ID" value="NZ_BONM01000013.1"/>
</dbReference>
<dbReference type="AlphaFoldDB" id="A0A1I0V954"/>
<dbReference type="InterPro" id="IPR001433">
    <property type="entry name" value="OxRdtase_FAD/NAD-bd"/>
</dbReference>
<evidence type="ECO:0000256" key="7">
    <source>
        <dbReference type="ARBA" id="ARBA00023014"/>
    </source>
</evidence>
<dbReference type="InterPro" id="IPR006058">
    <property type="entry name" value="2Fe2S_fd_BS"/>
</dbReference>
<dbReference type="Gene3D" id="2.40.30.10">
    <property type="entry name" value="Translation factors"/>
    <property type="match status" value="1"/>
</dbReference>
<name>A0A1I0V954_9CELL</name>
<dbReference type="Pfam" id="PF00175">
    <property type="entry name" value="NAD_binding_1"/>
    <property type="match status" value="1"/>
</dbReference>
<keyword evidence="7" id="KW-0411">Iron-sulfur</keyword>
<accession>A0A1I0V954</accession>
<evidence type="ECO:0000259" key="9">
    <source>
        <dbReference type="PROSITE" id="PS51384"/>
    </source>
</evidence>
<keyword evidence="5" id="KW-0560">Oxidoreductase</keyword>
<dbReference type="PANTHER" id="PTHR47354:SF1">
    <property type="entry name" value="CARNITINE MONOOXYGENASE REDUCTASE SUBUNIT"/>
    <property type="match status" value="1"/>
</dbReference>
<dbReference type="CDD" id="cd00207">
    <property type="entry name" value="fer2"/>
    <property type="match status" value="1"/>
</dbReference>
<dbReference type="Gene3D" id="3.10.20.30">
    <property type="match status" value="1"/>
</dbReference>
<dbReference type="OrthoDB" id="9801223at2"/>
<dbReference type="PROSITE" id="PS51384">
    <property type="entry name" value="FAD_FR"/>
    <property type="match status" value="1"/>
</dbReference>
<gene>
    <name evidence="10" type="ORF">SAMN05421867_101236</name>
</gene>
<keyword evidence="4" id="KW-0479">Metal-binding</keyword>
<dbReference type="InterPro" id="IPR012675">
    <property type="entry name" value="Beta-grasp_dom_sf"/>
</dbReference>
<dbReference type="SUPFAM" id="SSF63380">
    <property type="entry name" value="Riboflavin synthase domain-like"/>
    <property type="match status" value="1"/>
</dbReference>
<evidence type="ECO:0000256" key="2">
    <source>
        <dbReference type="ARBA" id="ARBA00022630"/>
    </source>
</evidence>
<proteinExistence type="predicted"/>
<evidence type="ECO:0000256" key="5">
    <source>
        <dbReference type="ARBA" id="ARBA00023002"/>
    </source>
</evidence>
<dbReference type="CDD" id="cd06185">
    <property type="entry name" value="PDR_like"/>
    <property type="match status" value="1"/>
</dbReference>
<evidence type="ECO:0000313" key="11">
    <source>
        <dbReference type="Proteomes" id="UP000199012"/>
    </source>
</evidence>